<protein>
    <recommendedName>
        <fullName evidence="1">Ubiquitin-like domain-containing protein</fullName>
    </recommendedName>
</protein>
<evidence type="ECO:0000313" key="2">
    <source>
        <dbReference type="EMBL" id="KAJ7371648.1"/>
    </source>
</evidence>
<dbReference type="InterPro" id="IPR036860">
    <property type="entry name" value="SH2_dom_sf"/>
</dbReference>
<dbReference type="SUPFAM" id="SSF55550">
    <property type="entry name" value="SH2 domain"/>
    <property type="match status" value="1"/>
</dbReference>
<dbReference type="Proteomes" id="UP001163046">
    <property type="component" value="Unassembled WGS sequence"/>
</dbReference>
<comment type="caution">
    <text evidence="2">The sequence shown here is derived from an EMBL/GenBank/DDBJ whole genome shotgun (WGS) entry which is preliminary data.</text>
</comment>
<reference evidence="2" key="1">
    <citation type="submission" date="2023-01" db="EMBL/GenBank/DDBJ databases">
        <title>Genome assembly of the deep-sea coral Lophelia pertusa.</title>
        <authorList>
            <person name="Herrera S."/>
            <person name="Cordes E."/>
        </authorList>
    </citation>
    <scope>NUCLEOTIDE SEQUENCE</scope>
    <source>
        <strain evidence="2">USNM1676648</strain>
        <tissue evidence="2">Polyp</tissue>
    </source>
</reference>
<evidence type="ECO:0000313" key="3">
    <source>
        <dbReference type="Proteomes" id="UP001163046"/>
    </source>
</evidence>
<name>A0A9W9Z0X4_9CNID</name>
<sequence length="159" mass="18030">MMFTVNEREFFDSISEMVTFYQNNIGRLPIKLTEPVSRCEFTDSTDGSSLHTGEDNSLPRIRLQTNASSEIQLCVVVGPKTFSLLTSPLNQVHTLKEQIEELSGVPADCQLVQLDGKPLVMNTFLLGDYHIMDNSTIYVQVHPWNEEYVYNGVTLMRLP</sequence>
<proteinExistence type="predicted"/>
<dbReference type="PROSITE" id="PS50053">
    <property type="entry name" value="UBIQUITIN_2"/>
    <property type="match status" value="1"/>
</dbReference>
<keyword evidence="3" id="KW-1185">Reference proteome</keyword>
<dbReference type="Gene3D" id="3.30.505.10">
    <property type="entry name" value="SH2 domain"/>
    <property type="match status" value="1"/>
</dbReference>
<dbReference type="Pfam" id="PF00240">
    <property type="entry name" value="ubiquitin"/>
    <property type="match status" value="1"/>
</dbReference>
<feature type="domain" description="Ubiquitin-like" evidence="1">
    <location>
        <begin position="69"/>
        <end position="141"/>
    </location>
</feature>
<dbReference type="Gene3D" id="3.10.20.90">
    <property type="entry name" value="Phosphatidylinositol 3-kinase Catalytic Subunit, Chain A, domain 1"/>
    <property type="match status" value="1"/>
</dbReference>
<organism evidence="2 3">
    <name type="scientific">Desmophyllum pertusum</name>
    <dbReference type="NCBI Taxonomy" id="174260"/>
    <lineage>
        <taxon>Eukaryota</taxon>
        <taxon>Metazoa</taxon>
        <taxon>Cnidaria</taxon>
        <taxon>Anthozoa</taxon>
        <taxon>Hexacorallia</taxon>
        <taxon>Scleractinia</taxon>
        <taxon>Caryophylliina</taxon>
        <taxon>Caryophylliidae</taxon>
        <taxon>Desmophyllum</taxon>
    </lineage>
</organism>
<accession>A0A9W9Z0X4</accession>
<dbReference type="SMART" id="SM00213">
    <property type="entry name" value="UBQ"/>
    <property type="match status" value="1"/>
</dbReference>
<dbReference type="InterPro" id="IPR000626">
    <property type="entry name" value="Ubiquitin-like_dom"/>
</dbReference>
<gene>
    <name evidence="2" type="ORF">OS493_023666</name>
</gene>
<dbReference type="AlphaFoldDB" id="A0A9W9Z0X4"/>
<dbReference type="SUPFAM" id="SSF54236">
    <property type="entry name" value="Ubiquitin-like"/>
    <property type="match status" value="1"/>
</dbReference>
<dbReference type="InterPro" id="IPR029071">
    <property type="entry name" value="Ubiquitin-like_domsf"/>
</dbReference>
<evidence type="ECO:0000259" key="1">
    <source>
        <dbReference type="PROSITE" id="PS50053"/>
    </source>
</evidence>
<dbReference type="CDD" id="cd17039">
    <property type="entry name" value="Ubl_ubiquitin_like"/>
    <property type="match status" value="1"/>
</dbReference>
<dbReference type="EMBL" id="MU826843">
    <property type="protein sequence ID" value="KAJ7371648.1"/>
    <property type="molecule type" value="Genomic_DNA"/>
</dbReference>